<dbReference type="Pfam" id="PF13426">
    <property type="entry name" value="PAS_9"/>
    <property type="match status" value="1"/>
</dbReference>
<dbReference type="AlphaFoldDB" id="A0A6A4WX39"/>
<dbReference type="PANTHER" id="PTHR10217">
    <property type="entry name" value="VOLTAGE AND LIGAND GATED POTASSIUM CHANNEL"/>
    <property type="match status" value="1"/>
</dbReference>
<dbReference type="GO" id="GO:0005242">
    <property type="term" value="F:inward rectifier potassium channel activity"/>
    <property type="evidence" value="ECO:0007669"/>
    <property type="project" value="TreeGrafter"/>
</dbReference>
<dbReference type="PROSITE" id="PS50112">
    <property type="entry name" value="PAS"/>
    <property type="match status" value="1"/>
</dbReference>
<dbReference type="InterPro" id="IPR050818">
    <property type="entry name" value="KCNH_animal-type"/>
</dbReference>
<keyword evidence="3" id="KW-1185">Reference proteome</keyword>
<dbReference type="CDD" id="cd00130">
    <property type="entry name" value="PAS"/>
    <property type="match status" value="1"/>
</dbReference>
<evidence type="ECO:0000313" key="2">
    <source>
        <dbReference type="EMBL" id="KAF0308240.1"/>
    </source>
</evidence>
<dbReference type="OrthoDB" id="447251at2759"/>
<organism evidence="2 3">
    <name type="scientific">Amphibalanus amphitrite</name>
    <name type="common">Striped barnacle</name>
    <name type="synonym">Balanus amphitrite</name>
    <dbReference type="NCBI Taxonomy" id="1232801"/>
    <lineage>
        <taxon>Eukaryota</taxon>
        <taxon>Metazoa</taxon>
        <taxon>Ecdysozoa</taxon>
        <taxon>Arthropoda</taxon>
        <taxon>Crustacea</taxon>
        <taxon>Multicrustacea</taxon>
        <taxon>Cirripedia</taxon>
        <taxon>Thoracica</taxon>
        <taxon>Thoracicalcarea</taxon>
        <taxon>Balanomorpha</taxon>
        <taxon>Balanoidea</taxon>
        <taxon>Balanidae</taxon>
        <taxon>Amphibalaninae</taxon>
        <taxon>Amphibalanus</taxon>
    </lineage>
</organism>
<dbReference type="GO" id="GO:0042391">
    <property type="term" value="P:regulation of membrane potential"/>
    <property type="evidence" value="ECO:0007669"/>
    <property type="project" value="TreeGrafter"/>
</dbReference>
<dbReference type="SUPFAM" id="SSF55785">
    <property type="entry name" value="PYP-like sensor domain (PAS domain)"/>
    <property type="match status" value="1"/>
</dbReference>
<dbReference type="GO" id="GO:0005886">
    <property type="term" value="C:plasma membrane"/>
    <property type="evidence" value="ECO:0007669"/>
    <property type="project" value="TreeGrafter"/>
</dbReference>
<feature type="domain" description="PAS" evidence="1">
    <location>
        <begin position="26"/>
        <end position="85"/>
    </location>
</feature>
<evidence type="ECO:0000313" key="3">
    <source>
        <dbReference type="Proteomes" id="UP000440578"/>
    </source>
</evidence>
<protein>
    <submittedName>
        <fullName evidence="2">Potassium voltage-gated channel subfamily H member 7</fullName>
    </submittedName>
</protein>
<dbReference type="InterPro" id="IPR000014">
    <property type="entry name" value="PAS"/>
</dbReference>
<evidence type="ECO:0000259" key="1">
    <source>
        <dbReference type="PROSITE" id="PS50112"/>
    </source>
</evidence>
<name>A0A6A4WX39_AMPAM</name>
<dbReference type="EMBL" id="VIIS01000505">
    <property type="protein sequence ID" value="KAF0308240.1"/>
    <property type="molecule type" value="Genomic_DNA"/>
</dbReference>
<gene>
    <name evidence="2" type="primary">KCNH7</name>
    <name evidence="2" type="ORF">FJT64_020524</name>
</gene>
<dbReference type="InterPro" id="IPR035965">
    <property type="entry name" value="PAS-like_dom_sf"/>
</dbReference>
<dbReference type="Proteomes" id="UP000440578">
    <property type="component" value="Unassembled WGS sequence"/>
</dbReference>
<comment type="caution">
    <text evidence="2">The sequence shown here is derived from an EMBL/GenBank/DDBJ whole genome shotgun (WGS) entry which is preliminary data.</text>
</comment>
<dbReference type="Gene3D" id="3.30.450.20">
    <property type="entry name" value="PAS domain"/>
    <property type="match status" value="1"/>
</dbReference>
<proteinExistence type="predicted"/>
<dbReference type="SMART" id="SM00091">
    <property type="entry name" value="PAS"/>
    <property type="match status" value="1"/>
</dbReference>
<dbReference type="PANTHER" id="PTHR10217:SF548">
    <property type="entry name" value="GH12235P"/>
    <property type="match status" value="1"/>
</dbReference>
<reference evidence="2 3" key="1">
    <citation type="submission" date="2019-07" db="EMBL/GenBank/DDBJ databases">
        <title>Draft genome assembly of a fouling barnacle, Amphibalanus amphitrite (Darwin, 1854): The first reference genome for Thecostraca.</title>
        <authorList>
            <person name="Kim W."/>
        </authorList>
    </citation>
    <scope>NUCLEOTIDE SEQUENCE [LARGE SCALE GENOMIC DNA]</scope>
    <source>
        <strain evidence="2">SNU_AA5</strain>
        <tissue evidence="2">Soma without cirri and trophi</tissue>
    </source>
</reference>
<sequence>MHRYGDFARALAFSLSSRRLYESSRKQNTFAALLEHHYDRQDRAFLVVNNVEDRTVIYANEGFSKMTGFSRAEVMQQGGLCLFLHGPMTSQAAVEQIQEAFSTGEEAQVETLLYKKDVV</sequence>
<accession>A0A6A4WX39</accession>